<dbReference type="InterPro" id="IPR042100">
    <property type="entry name" value="Bug_dom1"/>
</dbReference>
<dbReference type="RefSeq" id="WP_260153663.1">
    <property type="nucleotide sequence ID" value="NZ_JACHWF010000002.1"/>
</dbReference>
<reference evidence="2 3" key="1">
    <citation type="submission" date="2020-08" db="EMBL/GenBank/DDBJ databases">
        <title>Genomic Encyclopedia of Type Strains, Phase IV (KMG-V): Genome sequencing to study the core and pangenomes of soil and plant-associated prokaryotes.</title>
        <authorList>
            <person name="Whitman W."/>
        </authorList>
    </citation>
    <scope>NUCLEOTIDE SEQUENCE [LARGE SCALE GENOMIC DNA]</scope>
    <source>
        <strain evidence="2 3">SLV-2362</strain>
    </source>
</reference>
<dbReference type="Proteomes" id="UP000578036">
    <property type="component" value="Unassembled WGS sequence"/>
</dbReference>
<proteinExistence type="inferred from homology"/>
<dbReference type="PANTHER" id="PTHR42928">
    <property type="entry name" value="TRICARBOXYLATE-BINDING PROTEIN"/>
    <property type="match status" value="1"/>
</dbReference>
<dbReference type="AlphaFoldDB" id="A0A7W4V916"/>
<organism evidence="2 3">
    <name type="scientific">Cupriavidus alkaliphilus</name>
    <dbReference type="NCBI Taxonomy" id="942866"/>
    <lineage>
        <taxon>Bacteria</taxon>
        <taxon>Pseudomonadati</taxon>
        <taxon>Pseudomonadota</taxon>
        <taxon>Betaproteobacteria</taxon>
        <taxon>Burkholderiales</taxon>
        <taxon>Burkholderiaceae</taxon>
        <taxon>Cupriavidus</taxon>
    </lineage>
</organism>
<evidence type="ECO:0000313" key="3">
    <source>
        <dbReference type="Proteomes" id="UP000578036"/>
    </source>
</evidence>
<keyword evidence="3" id="KW-1185">Reference proteome</keyword>
<protein>
    <submittedName>
        <fullName evidence="2">Tripartite-type tricarboxylate transporter receptor subunit TctC</fullName>
    </submittedName>
</protein>
<dbReference type="Pfam" id="PF03401">
    <property type="entry name" value="TctC"/>
    <property type="match status" value="1"/>
</dbReference>
<dbReference type="PANTHER" id="PTHR42928:SF5">
    <property type="entry name" value="BLR1237 PROTEIN"/>
    <property type="match status" value="1"/>
</dbReference>
<name>A0A7W4V916_9BURK</name>
<accession>A0A7W4V916</accession>
<comment type="similarity">
    <text evidence="1">Belongs to the UPF0065 (bug) family.</text>
</comment>
<comment type="caution">
    <text evidence="2">The sequence shown here is derived from an EMBL/GenBank/DDBJ whole genome shotgun (WGS) entry which is preliminary data.</text>
</comment>
<evidence type="ECO:0000256" key="1">
    <source>
        <dbReference type="ARBA" id="ARBA00006987"/>
    </source>
</evidence>
<sequence>MIAGAMLGMLAPGAHAEAFPDKPIRLVVAFSAGGPTDIIARVIARDMGTRLGQQIIVDNRPGAGGDVAAEFVAKAPADGYTLLYNSSSIAISPALFNNTRLNPDQIFAPVA</sequence>
<gene>
    <name evidence="2" type="ORF">FHX61_001975</name>
</gene>
<dbReference type="EMBL" id="JACHWF010000002">
    <property type="protein sequence ID" value="MBB3007327.1"/>
    <property type="molecule type" value="Genomic_DNA"/>
</dbReference>
<evidence type="ECO:0000313" key="2">
    <source>
        <dbReference type="EMBL" id="MBB3007327.1"/>
    </source>
</evidence>
<dbReference type="Gene3D" id="3.40.190.150">
    <property type="entry name" value="Bordetella uptake gene, domain 1"/>
    <property type="match status" value="1"/>
</dbReference>
<keyword evidence="2" id="KW-0675">Receptor</keyword>
<dbReference type="InterPro" id="IPR005064">
    <property type="entry name" value="BUG"/>
</dbReference>